<dbReference type="RefSeq" id="WP_380225483.1">
    <property type="nucleotide sequence ID" value="NZ_JBHSOF010000012.1"/>
</dbReference>
<evidence type="ECO:0000313" key="3">
    <source>
        <dbReference type="Proteomes" id="UP001595975"/>
    </source>
</evidence>
<sequence>MAAARRGAGAGRVAEHREHHALRHRRERRDREGVEPLERERLVTGEQPVPAEAEQHGVLEDQQRLLEPRGQFEPAHRDQRGADQDDQADQGALDGRVGVQPQARDAAYVRLVEELDDRGAGDRGLRRRCRGITALVVGGDVGVG</sequence>
<organism evidence="2 3">
    <name type="scientific">Kitasatospora misakiensis</name>
    <dbReference type="NCBI Taxonomy" id="67330"/>
    <lineage>
        <taxon>Bacteria</taxon>
        <taxon>Bacillati</taxon>
        <taxon>Actinomycetota</taxon>
        <taxon>Actinomycetes</taxon>
        <taxon>Kitasatosporales</taxon>
        <taxon>Streptomycetaceae</taxon>
        <taxon>Kitasatospora</taxon>
    </lineage>
</organism>
<evidence type="ECO:0000313" key="2">
    <source>
        <dbReference type="EMBL" id="MFC5663797.1"/>
    </source>
</evidence>
<name>A0ABW0X1V1_9ACTN</name>
<dbReference type="Proteomes" id="UP001595975">
    <property type="component" value="Unassembled WGS sequence"/>
</dbReference>
<dbReference type="EMBL" id="JBHSOF010000012">
    <property type="protein sequence ID" value="MFC5663797.1"/>
    <property type="molecule type" value="Genomic_DNA"/>
</dbReference>
<gene>
    <name evidence="2" type="ORF">ACFP3U_12480</name>
</gene>
<evidence type="ECO:0000256" key="1">
    <source>
        <dbReference type="SAM" id="MobiDB-lite"/>
    </source>
</evidence>
<accession>A0ABW0X1V1</accession>
<feature type="compositionally biased region" description="Basic and acidic residues" evidence="1">
    <location>
        <begin position="53"/>
        <end position="67"/>
    </location>
</feature>
<feature type="region of interest" description="Disordered" evidence="1">
    <location>
        <begin position="1"/>
        <end position="101"/>
    </location>
</feature>
<feature type="compositionally biased region" description="Basic residues" evidence="1">
    <location>
        <begin position="19"/>
        <end position="28"/>
    </location>
</feature>
<feature type="compositionally biased region" description="Basic and acidic residues" evidence="1">
    <location>
        <begin position="74"/>
        <end position="83"/>
    </location>
</feature>
<proteinExistence type="predicted"/>
<keyword evidence="3" id="KW-1185">Reference proteome</keyword>
<comment type="caution">
    <text evidence="2">The sequence shown here is derived from an EMBL/GenBank/DDBJ whole genome shotgun (WGS) entry which is preliminary data.</text>
</comment>
<reference evidence="3" key="1">
    <citation type="journal article" date="2019" name="Int. J. Syst. Evol. Microbiol.">
        <title>The Global Catalogue of Microorganisms (GCM) 10K type strain sequencing project: providing services to taxonomists for standard genome sequencing and annotation.</title>
        <authorList>
            <consortium name="The Broad Institute Genomics Platform"/>
            <consortium name="The Broad Institute Genome Sequencing Center for Infectious Disease"/>
            <person name="Wu L."/>
            <person name="Ma J."/>
        </authorList>
    </citation>
    <scope>NUCLEOTIDE SEQUENCE [LARGE SCALE GENOMIC DNA]</scope>
    <source>
        <strain evidence="3">CGMCC 4.1437</strain>
    </source>
</reference>
<feature type="compositionally biased region" description="Basic and acidic residues" evidence="1">
    <location>
        <begin position="29"/>
        <end position="43"/>
    </location>
</feature>
<protein>
    <submittedName>
        <fullName evidence="2">Uncharacterized protein</fullName>
    </submittedName>
</protein>